<comment type="caution">
    <text evidence="1">The sequence shown here is derived from an EMBL/GenBank/DDBJ whole genome shotgun (WGS) entry which is preliminary data.</text>
</comment>
<dbReference type="PANTHER" id="PTHR35532:SF5">
    <property type="entry name" value="CARBOHYDRATE-BINDING DOMAIN-CONTAINING PROTEIN"/>
    <property type="match status" value="1"/>
</dbReference>
<dbReference type="PROSITE" id="PS51257">
    <property type="entry name" value="PROKAR_LIPOPROTEIN"/>
    <property type="match status" value="1"/>
</dbReference>
<dbReference type="Proteomes" id="UP000267159">
    <property type="component" value="Unassembled WGS sequence"/>
</dbReference>
<dbReference type="AlphaFoldDB" id="A0A3L7Z0X0"/>
<dbReference type="PANTHER" id="PTHR35532">
    <property type="entry name" value="SIMILAR TO POLYHYDROXYALKANOATE DEPOLYMERASE"/>
    <property type="match status" value="1"/>
</dbReference>
<evidence type="ECO:0008006" key="3">
    <source>
        <dbReference type="Google" id="ProtNLM"/>
    </source>
</evidence>
<name>A0A3L7Z0X0_9BACE</name>
<gene>
    <name evidence="1" type="ORF">D7Y07_20170</name>
</gene>
<dbReference type="EMBL" id="RAZM01000136">
    <property type="protein sequence ID" value="RLT78276.1"/>
    <property type="molecule type" value="Genomic_DNA"/>
</dbReference>
<proteinExistence type="predicted"/>
<dbReference type="RefSeq" id="WP_121767473.1">
    <property type="nucleotide sequence ID" value="NZ_CAOMOF010000129.1"/>
</dbReference>
<accession>A0A3L7Z0X0</accession>
<protein>
    <recommendedName>
        <fullName evidence="3">Discoidin domain-containing protein</fullName>
    </recommendedName>
</protein>
<evidence type="ECO:0000313" key="1">
    <source>
        <dbReference type="EMBL" id="RLT78276.1"/>
    </source>
</evidence>
<sequence length="659" mass="76721">MHKSSSLLILFFLFSCSFPKKDSSLDYALQRSGDNRRELEKVLEHYRDSGLKYDAARFLIENMPACYGSDCRSLDALRPLYQDYDSINRMYDFRTPSEWGKKIDGLYGKYHYLLHRTYESEDLCAMKSNYLIREIDRSFDAWKRNVYASECSYEDFCEYVLPYRRLNGLVADHARDTFYHRHAGKYYVRKGKQWMSETDSLLYEYRHLTHSAFWGAQIPVWNAETFEYLRHGLCIHRCWYNSLLLSALGMPVAIDFVPAWGNRNNSHTWNVLLLHGQSYAFEAFWDNDRWKYKRIYNNRVSDSSWGRFRLPKVYRHTYSNHPEGPAADANVERSDIPALFRNVKKVDVSAEYFETQDVTVTLTEVTPDNARYVYLAVFGYQRWHPVQWAKIEKDGTATFKNMGKDIVYLPVYFKDGVLLPAASPFKLDADGYMRLLADDGKRGNVCLRILTGSSAHDVNRENLNMMRGSRFVSLTDGKPQTEICLWSDPLELKMNKRMLPARPACRHIRMYLPTDTLSVGEIAFYTDKGRIPSVKVLSDVIPLSVSEGADRLTDGMEAATCRGKVPGRFVDFDLGGFFQLTAIGIYPYLDSQIREDCNYTLQYWDGEWKSKETEQGTACGWLEFKDVPLNALMMLKNLKWKGATAERIFIYEDESFCWE</sequence>
<evidence type="ECO:0000313" key="2">
    <source>
        <dbReference type="Proteomes" id="UP000267159"/>
    </source>
</evidence>
<reference evidence="1 2" key="1">
    <citation type="submission" date="2018-09" db="EMBL/GenBank/DDBJ databases">
        <title>Murine metabolic-syndrome-specific gut microbial biobank.</title>
        <authorList>
            <person name="Liu C."/>
        </authorList>
    </citation>
    <scope>NUCLEOTIDE SEQUENCE [LARGE SCALE GENOMIC DNA]</scope>
    <source>
        <strain evidence="1 2">0.1X-D8-26</strain>
    </source>
</reference>
<dbReference type="STRING" id="1235814.GCA_000613385_00289"/>
<organism evidence="1 2">
    <name type="scientific">Bacteroides acidifaciens</name>
    <dbReference type="NCBI Taxonomy" id="85831"/>
    <lineage>
        <taxon>Bacteria</taxon>
        <taxon>Pseudomonadati</taxon>
        <taxon>Bacteroidota</taxon>
        <taxon>Bacteroidia</taxon>
        <taxon>Bacteroidales</taxon>
        <taxon>Bacteroidaceae</taxon>
        <taxon>Bacteroides</taxon>
    </lineage>
</organism>